<keyword evidence="19" id="KW-1185">Reference proteome</keyword>
<keyword evidence="8" id="KW-0472">Membrane</keyword>
<dbReference type="SUPFAM" id="SSF51905">
    <property type="entry name" value="FAD/NAD(P)-binding domain"/>
    <property type="match status" value="1"/>
</dbReference>
<keyword evidence="3" id="KW-1003">Cell membrane</keyword>
<keyword evidence="4" id="KW-0812">Transmembrane</keyword>
<evidence type="ECO:0000256" key="2">
    <source>
        <dbReference type="ARBA" id="ARBA00005641"/>
    </source>
</evidence>
<keyword evidence="5" id="KW-0378">Hydrolase</keyword>
<dbReference type="GO" id="GO:0071555">
    <property type="term" value="P:cell wall organization"/>
    <property type="evidence" value="ECO:0007669"/>
    <property type="project" value="UniProtKB-KW"/>
</dbReference>
<dbReference type="InterPro" id="IPR002937">
    <property type="entry name" value="Amino_oxidase"/>
</dbReference>
<evidence type="ECO:0000313" key="18">
    <source>
        <dbReference type="EMBL" id="KAJ0410377.1"/>
    </source>
</evidence>
<comment type="similarity">
    <text evidence="2">Belongs to the glycosyl hydrolase 5 (cellulase A) family.</text>
</comment>
<comment type="catalytic activity">
    <reaction evidence="12">
        <text>Successive hydrolysis of beta-D-glucose units from the non-reducing ends of (1-&gt;3)-beta-D-glucans, releasing alpha-glucose.</text>
        <dbReference type="EC" id="3.2.1.58"/>
    </reaction>
</comment>
<comment type="function">
    <text evidence="13">Glucosidase involved in the degradation of cellulosic biomass. Active on lichenan.</text>
</comment>
<evidence type="ECO:0000259" key="17">
    <source>
        <dbReference type="Pfam" id="PF01593"/>
    </source>
</evidence>
<dbReference type="InterPro" id="IPR001547">
    <property type="entry name" value="Glyco_hydro_5"/>
</dbReference>
<dbReference type="EC" id="3.2.1.58" evidence="14"/>
<evidence type="ECO:0000256" key="3">
    <source>
        <dbReference type="ARBA" id="ARBA00022475"/>
    </source>
</evidence>
<comment type="subcellular location">
    <subcellularLocation>
        <location evidence="1">Cell membrane</location>
        <topology evidence="1">Single-pass type II membrane protein</topology>
    </subcellularLocation>
</comment>
<feature type="domain" description="Glycoside hydrolase family 5" evidence="16">
    <location>
        <begin position="508"/>
        <end position="778"/>
    </location>
</feature>
<dbReference type="GO" id="GO:0016491">
    <property type="term" value="F:oxidoreductase activity"/>
    <property type="evidence" value="ECO:0007669"/>
    <property type="project" value="InterPro"/>
</dbReference>
<dbReference type="GO" id="GO:0009251">
    <property type="term" value="P:glucan catabolic process"/>
    <property type="evidence" value="ECO:0007669"/>
    <property type="project" value="TreeGrafter"/>
</dbReference>
<evidence type="ECO:0000256" key="13">
    <source>
        <dbReference type="ARBA" id="ARBA00037126"/>
    </source>
</evidence>
<keyword evidence="10" id="KW-0326">Glycosidase</keyword>
<keyword evidence="6" id="KW-0735">Signal-anchor</keyword>
<dbReference type="SUPFAM" id="SSF54373">
    <property type="entry name" value="FAD-linked reductases, C-terminal domain"/>
    <property type="match status" value="1"/>
</dbReference>
<dbReference type="Proteomes" id="UP001209570">
    <property type="component" value="Unassembled WGS sequence"/>
</dbReference>
<dbReference type="Pfam" id="PF00150">
    <property type="entry name" value="Cellulase"/>
    <property type="match status" value="1"/>
</dbReference>
<reference evidence="18" key="1">
    <citation type="submission" date="2021-12" db="EMBL/GenBank/DDBJ databases">
        <title>Prjna785345.</title>
        <authorList>
            <person name="Rujirawat T."/>
            <person name="Krajaejun T."/>
        </authorList>
    </citation>
    <scope>NUCLEOTIDE SEQUENCE</scope>
    <source>
        <strain evidence="18">Pi057C3</strain>
    </source>
</reference>
<evidence type="ECO:0000256" key="4">
    <source>
        <dbReference type="ARBA" id="ARBA00022692"/>
    </source>
</evidence>
<dbReference type="PANTHER" id="PTHR31297:SF34">
    <property type="entry name" value="GLUCAN 1,3-BETA-GLUCOSIDASE 2"/>
    <property type="match status" value="1"/>
</dbReference>
<accession>A0AAD5LUK2</accession>
<dbReference type="GO" id="GO:0004338">
    <property type="term" value="F:glucan exo-1,3-beta-glucosidase activity"/>
    <property type="evidence" value="ECO:0007669"/>
    <property type="project" value="UniProtKB-EC"/>
</dbReference>
<evidence type="ECO:0000256" key="7">
    <source>
        <dbReference type="ARBA" id="ARBA00022989"/>
    </source>
</evidence>
<dbReference type="SUPFAM" id="SSF51445">
    <property type="entry name" value="(Trans)glycosidases"/>
    <property type="match status" value="1"/>
</dbReference>
<dbReference type="Gene3D" id="3.20.20.80">
    <property type="entry name" value="Glycosidases"/>
    <property type="match status" value="1"/>
</dbReference>
<sequence>MSSSKVRVAVVGAGVAGLTAARELVRSARLRLEDLCVLEAAPRVGGRVHSVSFGRQRPVVIEVGAAWIHGATAETNAFVRDIIEPAGIDLKPVSARNPWLHPGSCDGFELFDGSQQLTDDDKRYTWQLYDALLTTLQRHATDAALAAPLDGKCLTEIIARLLGDDSEHSAGLRALVNAKPHGERCLAFNVQLLECWMGATAESLQLDDFDSVDLIGDDPGAHALVTNGMEQAIRFLESPILPVIRTSAQVKCIDYSQPSGVVLRLVDGGVVEADFVIVTCSLGALKDGLIEFRPALPQLKRQAIERSTMGQYMKLLVEFPHVFWPKDAQFFGQVAPNDSASSQHMAFPLTFNYFKAKGAPVLETVIFGDDALPASELADDEIVDAFMQHLGRLFGVQLPKPVGHFVTRWNKDEFARGAYSCLGVQSSTEDPELLRQTVANRERLRRGETPCRGVNLGGWLVAEHWMTWDSGIWQDVPESIASQGEFATMSYLGHSKGDARFAEHRSSWITEDDIAEIRRFGLNVVRVPIGFWVMGDDTTDVSNKREWAVFAPGALAFLDRLVNEWCPRHDVAVLINIHAAKGSQNGRDHSAAPTSGVKYWSDYPENVENTVQLAAFLASRYRSSPMFLGLGLLNEPEYPVDPQVVRDYYRRAYQAIRGTGNDCVLVTAPMLNEQHPPVMEDLLRAPEYENVWHEWHPYFIWGYEDQSADQVLGAVERYGKQLRVWQGNWLLLSEWSCGAPASAFPGHDLQRLKRFADAQLAAFQGAHAGWTFWSWKHADDQHGRRTGWSMRQLLRDAVLMLPPSS</sequence>
<dbReference type="GO" id="GO:0009986">
    <property type="term" value="C:cell surface"/>
    <property type="evidence" value="ECO:0007669"/>
    <property type="project" value="TreeGrafter"/>
</dbReference>
<keyword evidence="7" id="KW-1133">Transmembrane helix</keyword>
<dbReference type="AlphaFoldDB" id="A0AAD5LUK2"/>
<dbReference type="InterPro" id="IPR050386">
    <property type="entry name" value="Glycosyl_hydrolase_5"/>
</dbReference>
<evidence type="ECO:0000256" key="1">
    <source>
        <dbReference type="ARBA" id="ARBA00004401"/>
    </source>
</evidence>
<evidence type="ECO:0000256" key="10">
    <source>
        <dbReference type="ARBA" id="ARBA00023295"/>
    </source>
</evidence>
<name>A0AAD5LUK2_PYTIN</name>
<evidence type="ECO:0000259" key="16">
    <source>
        <dbReference type="Pfam" id="PF00150"/>
    </source>
</evidence>
<feature type="domain" description="Amine oxidase" evidence="17">
    <location>
        <begin position="15"/>
        <end position="440"/>
    </location>
</feature>
<gene>
    <name evidence="18" type="ORF">P43SY_002709</name>
</gene>
<dbReference type="Gene3D" id="3.90.660.10">
    <property type="match status" value="1"/>
</dbReference>
<comment type="caution">
    <text evidence="18">The sequence shown here is derived from an EMBL/GenBank/DDBJ whole genome shotgun (WGS) entry which is preliminary data.</text>
</comment>
<dbReference type="GO" id="GO:0005576">
    <property type="term" value="C:extracellular region"/>
    <property type="evidence" value="ECO:0007669"/>
    <property type="project" value="TreeGrafter"/>
</dbReference>
<proteinExistence type="inferred from homology"/>
<evidence type="ECO:0000313" key="19">
    <source>
        <dbReference type="Proteomes" id="UP001209570"/>
    </source>
</evidence>
<dbReference type="InterPro" id="IPR017853">
    <property type="entry name" value="GH"/>
</dbReference>
<protein>
    <recommendedName>
        <fullName evidence="14">glucan 1,3-beta-glucosidase</fullName>
        <ecNumber evidence="14">3.2.1.58</ecNumber>
    </recommendedName>
    <alternativeName>
        <fullName evidence="15">Exo-1,3-beta-glucanase D</fullName>
    </alternativeName>
</protein>
<dbReference type="Gene3D" id="3.50.50.60">
    <property type="entry name" value="FAD/NAD(P)-binding domain"/>
    <property type="match status" value="1"/>
</dbReference>
<evidence type="ECO:0000256" key="9">
    <source>
        <dbReference type="ARBA" id="ARBA00023180"/>
    </source>
</evidence>
<keyword evidence="9" id="KW-0325">Glycoprotein</keyword>
<evidence type="ECO:0000256" key="6">
    <source>
        <dbReference type="ARBA" id="ARBA00022968"/>
    </source>
</evidence>
<dbReference type="PANTHER" id="PTHR31297">
    <property type="entry name" value="GLUCAN ENDO-1,6-BETA-GLUCOSIDASE B"/>
    <property type="match status" value="1"/>
</dbReference>
<evidence type="ECO:0000256" key="8">
    <source>
        <dbReference type="ARBA" id="ARBA00023136"/>
    </source>
</evidence>
<dbReference type="InterPro" id="IPR036188">
    <property type="entry name" value="FAD/NAD-bd_sf"/>
</dbReference>
<dbReference type="FunFam" id="3.20.20.80:FF:000113">
    <property type="entry name" value="Glucan 1,3-beta-glucosidase"/>
    <property type="match status" value="1"/>
</dbReference>
<dbReference type="Pfam" id="PF01593">
    <property type="entry name" value="Amino_oxidase"/>
    <property type="match status" value="1"/>
</dbReference>
<evidence type="ECO:0000256" key="14">
    <source>
        <dbReference type="ARBA" id="ARBA00038929"/>
    </source>
</evidence>
<evidence type="ECO:0000256" key="12">
    <source>
        <dbReference type="ARBA" id="ARBA00036824"/>
    </source>
</evidence>
<evidence type="ECO:0000256" key="5">
    <source>
        <dbReference type="ARBA" id="ARBA00022801"/>
    </source>
</evidence>
<evidence type="ECO:0000256" key="11">
    <source>
        <dbReference type="ARBA" id="ARBA00023316"/>
    </source>
</evidence>
<dbReference type="EMBL" id="JAKCXM010000001">
    <property type="protein sequence ID" value="KAJ0410377.1"/>
    <property type="molecule type" value="Genomic_DNA"/>
</dbReference>
<evidence type="ECO:0000256" key="15">
    <source>
        <dbReference type="ARBA" id="ARBA00041260"/>
    </source>
</evidence>
<organism evidence="18 19">
    <name type="scientific">Pythium insidiosum</name>
    <name type="common">Pythiosis disease agent</name>
    <dbReference type="NCBI Taxonomy" id="114742"/>
    <lineage>
        <taxon>Eukaryota</taxon>
        <taxon>Sar</taxon>
        <taxon>Stramenopiles</taxon>
        <taxon>Oomycota</taxon>
        <taxon>Peronosporomycetes</taxon>
        <taxon>Pythiales</taxon>
        <taxon>Pythiaceae</taxon>
        <taxon>Pythium</taxon>
    </lineage>
</organism>
<dbReference type="GO" id="GO:0005886">
    <property type="term" value="C:plasma membrane"/>
    <property type="evidence" value="ECO:0007669"/>
    <property type="project" value="UniProtKB-SubCell"/>
</dbReference>
<keyword evidence="11" id="KW-0961">Cell wall biogenesis/degradation</keyword>